<sequence>MKKYFAMSQKRTLVLITSLLLLFSLPLFISNTYAVEDTEPPQVTSFSLTPSEVNTDNSGQLLTLTTTITDDQSGVESWLYLSIRPESGSTQSVNFNLNRVSGDDLNGVYTGSAIMPKGAKKGVWKADSFSLRDKVGNYEYLSKNMLELLFGQDAITITNGEIQYPSPPPAPSPSPTPPPIYDNSSGSYDNSSGSYDNSSGNYDNSSGAYDNSSGAYDNSSGNYDNSSGNYDNSSGNYDNSSGNYDNSSGNYDNSSGNYD</sequence>
<dbReference type="Pfam" id="PF23034">
    <property type="entry name" value="DUF7035"/>
    <property type="match status" value="1"/>
</dbReference>
<evidence type="ECO:0000313" key="3">
    <source>
        <dbReference type="EMBL" id="KKM56764.1"/>
    </source>
</evidence>
<evidence type="ECO:0000259" key="2">
    <source>
        <dbReference type="Pfam" id="PF23034"/>
    </source>
</evidence>
<feature type="compositionally biased region" description="Low complexity" evidence="1">
    <location>
        <begin position="181"/>
        <end position="207"/>
    </location>
</feature>
<reference evidence="3" key="1">
    <citation type="journal article" date="2015" name="Nature">
        <title>Complex archaea that bridge the gap between prokaryotes and eukaryotes.</title>
        <authorList>
            <person name="Spang A."/>
            <person name="Saw J.H."/>
            <person name="Jorgensen S.L."/>
            <person name="Zaremba-Niedzwiedzka K."/>
            <person name="Martijn J."/>
            <person name="Lind A.E."/>
            <person name="van Eijk R."/>
            <person name="Schleper C."/>
            <person name="Guy L."/>
            <person name="Ettema T.J."/>
        </authorList>
    </citation>
    <scope>NUCLEOTIDE SEQUENCE</scope>
</reference>
<feature type="domain" description="DUF7035" evidence="2">
    <location>
        <begin position="37"/>
        <end position="145"/>
    </location>
</feature>
<organism evidence="3">
    <name type="scientific">marine sediment metagenome</name>
    <dbReference type="NCBI Taxonomy" id="412755"/>
    <lineage>
        <taxon>unclassified sequences</taxon>
        <taxon>metagenomes</taxon>
        <taxon>ecological metagenomes</taxon>
    </lineage>
</organism>
<dbReference type="InterPro" id="IPR055463">
    <property type="entry name" value="DUF7035"/>
</dbReference>
<dbReference type="AlphaFoldDB" id="A0A0F9JB55"/>
<dbReference type="EMBL" id="LAZR01011864">
    <property type="protein sequence ID" value="KKM56764.1"/>
    <property type="molecule type" value="Genomic_DNA"/>
</dbReference>
<feature type="compositionally biased region" description="Low complexity" evidence="1">
    <location>
        <begin position="216"/>
        <end position="259"/>
    </location>
</feature>
<feature type="non-terminal residue" evidence="3">
    <location>
        <position position="259"/>
    </location>
</feature>
<name>A0A0F9JB55_9ZZZZ</name>
<accession>A0A0F9JB55</accession>
<evidence type="ECO:0000256" key="1">
    <source>
        <dbReference type="SAM" id="MobiDB-lite"/>
    </source>
</evidence>
<feature type="region of interest" description="Disordered" evidence="1">
    <location>
        <begin position="160"/>
        <end position="259"/>
    </location>
</feature>
<feature type="compositionally biased region" description="Pro residues" evidence="1">
    <location>
        <begin position="165"/>
        <end position="180"/>
    </location>
</feature>
<protein>
    <recommendedName>
        <fullName evidence="2">DUF7035 domain-containing protein</fullName>
    </recommendedName>
</protein>
<proteinExistence type="predicted"/>
<gene>
    <name evidence="3" type="ORF">LCGC14_1551390</name>
</gene>
<comment type="caution">
    <text evidence="3">The sequence shown here is derived from an EMBL/GenBank/DDBJ whole genome shotgun (WGS) entry which is preliminary data.</text>
</comment>